<dbReference type="Proteomes" id="UP001326613">
    <property type="component" value="Chromosome"/>
</dbReference>
<evidence type="ECO:0000256" key="4">
    <source>
        <dbReference type="ARBA" id="ARBA00012869"/>
    </source>
</evidence>
<keyword evidence="7" id="KW-0627">Porphyrin biosynthesis</keyword>
<evidence type="ECO:0000313" key="8">
    <source>
        <dbReference type="EMBL" id="WPY00665.1"/>
    </source>
</evidence>
<evidence type="ECO:0000256" key="3">
    <source>
        <dbReference type="ARBA" id="ARBA00011738"/>
    </source>
</evidence>
<organism evidence="8 9">
    <name type="scientific">Candidatus Trichorickettsia mobilis</name>
    <dbReference type="NCBI Taxonomy" id="1346319"/>
    <lineage>
        <taxon>Bacteria</taxon>
        <taxon>Pseudomonadati</taxon>
        <taxon>Pseudomonadota</taxon>
        <taxon>Alphaproteobacteria</taxon>
        <taxon>Rickettsiales</taxon>
        <taxon>Rickettsiaceae</taxon>
        <taxon>Rickettsieae</taxon>
        <taxon>Candidatus Trichorickettsia</taxon>
    </lineage>
</organism>
<name>A0ABZ0URJ0_9RICK</name>
<dbReference type="InterPro" id="IPR036406">
    <property type="entry name" value="Coprogen_oxidase_aer_sf"/>
</dbReference>
<comment type="pathway">
    <text evidence="1">Porphyrin-containing compound metabolism; protoporphyrin-IX biosynthesis; protoporphyrinogen-IX from coproporphyrinogen-III (O2 route): step 1/1.</text>
</comment>
<dbReference type="NCBIfam" id="NF003727">
    <property type="entry name" value="PRK05330.1"/>
    <property type="match status" value="1"/>
</dbReference>
<dbReference type="SUPFAM" id="SSF102886">
    <property type="entry name" value="Coproporphyrinogen III oxidase"/>
    <property type="match status" value="1"/>
</dbReference>
<comment type="subunit">
    <text evidence="3">Homodimer.</text>
</comment>
<dbReference type="PIRSF" id="PIRSF000166">
    <property type="entry name" value="Coproporphyri_ox"/>
    <property type="match status" value="1"/>
</dbReference>
<gene>
    <name evidence="8" type="ORF">Trichorick_00549</name>
</gene>
<dbReference type="PANTHER" id="PTHR10755">
    <property type="entry name" value="COPROPORPHYRINOGEN III OXIDASE, MITOCHONDRIAL"/>
    <property type="match status" value="1"/>
</dbReference>
<evidence type="ECO:0000256" key="6">
    <source>
        <dbReference type="ARBA" id="ARBA00023133"/>
    </source>
</evidence>
<evidence type="ECO:0000256" key="7">
    <source>
        <dbReference type="ARBA" id="ARBA00023244"/>
    </source>
</evidence>
<evidence type="ECO:0000256" key="2">
    <source>
        <dbReference type="ARBA" id="ARBA00010644"/>
    </source>
</evidence>
<dbReference type="EMBL" id="CP112932">
    <property type="protein sequence ID" value="WPY00665.1"/>
    <property type="molecule type" value="Genomic_DNA"/>
</dbReference>
<sequence length="304" mass="35205">MLKQVQHDCVLYRLIQFFFLCEYLRLMNDNQLTTSLWFHNLRNDIIAAFEAIELEYSKERNIVASTFERKLWDRPGGGGGEISIMRGNVFEKVGVNISTVHGVLSPELSQHIPGALEAPQFFATGISIVAHMCSPLVPAVHFNTRYLETSKTWFGGGSDLTPMYPDESETAKFHDALKTACDLHDSTYYPRFKKECDQYFYLKHRQEARGVGGIFYDYLNSGDFNNDFAFTVDVGKAFLTIYPEIVRHKMWLPWTKEQRDYQLIRRGRYVEFNLLYDRGTKFGLMTDGNIEAILMSMPPEVRWP</sequence>
<proteinExistence type="inferred from homology"/>
<keyword evidence="5" id="KW-0560">Oxidoreductase</keyword>
<protein>
    <recommendedName>
        <fullName evidence="4">coproporphyrinogen oxidase</fullName>
        <ecNumber evidence="4">1.3.3.3</ecNumber>
    </recommendedName>
</protein>
<keyword evidence="9" id="KW-1185">Reference proteome</keyword>
<dbReference type="InterPro" id="IPR001260">
    <property type="entry name" value="Coprogen_oxidase_aer"/>
</dbReference>
<evidence type="ECO:0000256" key="5">
    <source>
        <dbReference type="ARBA" id="ARBA00023002"/>
    </source>
</evidence>
<dbReference type="Gene3D" id="3.40.1500.10">
    <property type="entry name" value="Coproporphyrinogen III oxidase, aerobic"/>
    <property type="match status" value="1"/>
</dbReference>
<dbReference type="PANTHER" id="PTHR10755:SF0">
    <property type="entry name" value="OXYGEN-DEPENDENT COPROPORPHYRINOGEN-III OXIDASE, MITOCHONDRIAL"/>
    <property type="match status" value="1"/>
</dbReference>
<dbReference type="EC" id="1.3.3.3" evidence="4"/>
<dbReference type="PRINTS" id="PR00073">
    <property type="entry name" value="COPRGNOXDASE"/>
</dbReference>
<keyword evidence="6" id="KW-0350">Heme biosynthesis</keyword>
<reference evidence="8 9" key="1">
    <citation type="submission" date="2022-10" db="EMBL/GenBank/DDBJ databases">
        <title>Host association and intracellularity evolved multiple times independently in the Rickettsiales.</title>
        <authorList>
            <person name="Castelli M."/>
            <person name="Nardi T."/>
            <person name="Gammuto L."/>
            <person name="Bellinzona G."/>
            <person name="Sabaneyeva E."/>
            <person name="Potekhin A."/>
            <person name="Serra V."/>
            <person name="Petroni G."/>
            <person name="Sassera D."/>
        </authorList>
    </citation>
    <scope>NUCLEOTIDE SEQUENCE [LARGE SCALE GENOMIC DNA]</scope>
    <source>
        <strain evidence="8 9">Kr 154-4</strain>
    </source>
</reference>
<evidence type="ECO:0000313" key="9">
    <source>
        <dbReference type="Proteomes" id="UP001326613"/>
    </source>
</evidence>
<comment type="similarity">
    <text evidence="2">Belongs to the aerobic coproporphyrinogen-III oxidase family.</text>
</comment>
<accession>A0ABZ0URJ0</accession>
<evidence type="ECO:0000256" key="1">
    <source>
        <dbReference type="ARBA" id="ARBA00005168"/>
    </source>
</evidence>
<dbReference type="Pfam" id="PF01218">
    <property type="entry name" value="Coprogen_oxidas"/>
    <property type="match status" value="1"/>
</dbReference>